<sequence length="198" mass="21818">MQSVGVAPAFHQTTREFINNDDFAVLDHIVFICLEQVIGFQSLVDMVLQLHMRGISEIVQVEVTLHPGNAVLCQNDGMSLLIHCEVSLILKPFHEEISDLVHLRTLVPFAGNNQRGSGFINENGVDFIHDGEIQLALNHFFLVNDHVVSQIVKSELIVGSVRNIAVIGIAPFLVGQAMQDNPGGKAEEVIKLPHPFTL</sequence>
<name>A0A645F158_9ZZZZ</name>
<comment type="caution">
    <text evidence="1">The sequence shown here is derived from an EMBL/GenBank/DDBJ whole genome shotgun (WGS) entry which is preliminary data.</text>
</comment>
<dbReference type="AlphaFoldDB" id="A0A645F158"/>
<proteinExistence type="predicted"/>
<gene>
    <name evidence="1" type="ORF">SDC9_154760</name>
</gene>
<organism evidence="1">
    <name type="scientific">bioreactor metagenome</name>
    <dbReference type="NCBI Taxonomy" id="1076179"/>
    <lineage>
        <taxon>unclassified sequences</taxon>
        <taxon>metagenomes</taxon>
        <taxon>ecological metagenomes</taxon>
    </lineage>
</organism>
<protein>
    <submittedName>
        <fullName evidence="1">Uncharacterized protein</fullName>
    </submittedName>
</protein>
<evidence type="ECO:0000313" key="1">
    <source>
        <dbReference type="EMBL" id="MPN07490.1"/>
    </source>
</evidence>
<dbReference type="EMBL" id="VSSQ01053455">
    <property type="protein sequence ID" value="MPN07490.1"/>
    <property type="molecule type" value="Genomic_DNA"/>
</dbReference>
<accession>A0A645F158</accession>
<reference evidence="1" key="1">
    <citation type="submission" date="2019-08" db="EMBL/GenBank/DDBJ databases">
        <authorList>
            <person name="Kucharzyk K."/>
            <person name="Murdoch R.W."/>
            <person name="Higgins S."/>
            <person name="Loffler F."/>
        </authorList>
    </citation>
    <scope>NUCLEOTIDE SEQUENCE</scope>
</reference>